<name>Q59336_DICNO</name>
<dbReference type="GO" id="GO:0015628">
    <property type="term" value="P:protein secretion by the type II secretion system"/>
    <property type="evidence" value="ECO:0007669"/>
    <property type="project" value="InterPro"/>
</dbReference>
<evidence type="ECO:0000256" key="8">
    <source>
        <dbReference type="ARBA" id="ARBA00023136"/>
    </source>
</evidence>
<keyword evidence="6 11" id="KW-0812">Transmembrane</keyword>
<evidence type="ECO:0000256" key="11">
    <source>
        <dbReference type="SAM" id="Phobius"/>
    </source>
</evidence>
<accession>Q59336</accession>
<reference evidence="12" key="1">
    <citation type="journal article" date="1989" name="J. Gen. Microbiol.">
        <title>Sequence of pilin from Bacteroides nodosus 351 (Serogroup H) and implications for serogroup classification.</title>
        <authorList>
            <person name="Hoyne P.A."/>
            <person name="Elleman T.C."/>
            <person name="McKern N.M."/>
            <person name="Stewart D.J."/>
        </authorList>
    </citation>
    <scope>NUCLEOTIDE SEQUENCE</scope>
    <source>
        <strain evidence="12">Bn265</strain>
    </source>
</reference>
<dbReference type="PANTHER" id="PTHR30093:SF34">
    <property type="entry name" value="PREPILIN PEPTIDASE-DEPENDENT PROTEIN D"/>
    <property type="match status" value="1"/>
</dbReference>
<feature type="transmembrane region" description="Helical" evidence="11">
    <location>
        <begin position="7"/>
        <end position="28"/>
    </location>
</feature>
<organism evidence="12">
    <name type="scientific">Dichelobacter nodosus H1</name>
    <dbReference type="NCBI Taxonomy" id="46911"/>
    <lineage>
        <taxon>Bacteria</taxon>
        <taxon>Pseudomonadati</taxon>
        <taxon>Pseudomonadota</taxon>
        <taxon>Gammaproteobacteria</taxon>
        <taxon>Cardiobacteriales</taxon>
        <taxon>Cardiobacteriaceae</taxon>
        <taxon>Dichelobacter</taxon>
    </lineage>
</organism>
<dbReference type="SUPFAM" id="SSF54523">
    <property type="entry name" value="Pili subunits"/>
    <property type="match status" value="1"/>
</dbReference>
<evidence type="ECO:0000256" key="7">
    <source>
        <dbReference type="ARBA" id="ARBA00022989"/>
    </source>
</evidence>
<evidence type="ECO:0000256" key="4">
    <source>
        <dbReference type="ARBA" id="ARBA00011156"/>
    </source>
</evidence>
<dbReference type="InterPro" id="IPR001082">
    <property type="entry name" value="Pilin"/>
</dbReference>
<protein>
    <submittedName>
        <fullName evidence="12">Pilin</fullName>
    </submittedName>
</protein>
<dbReference type="GO" id="GO:0015627">
    <property type="term" value="C:type II protein secretion system complex"/>
    <property type="evidence" value="ECO:0007669"/>
    <property type="project" value="InterPro"/>
</dbReference>
<dbReference type="AlphaFoldDB" id="Q59336"/>
<comment type="similarity">
    <text evidence="3 10">Belongs to the N-Me-Phe pilin family.</text>
</comment>
<dbReference type="PIR" id="A46566">
    <property type="entry name" value="A46566"/>
</dbReference>
<keyword evidence="9 10" id="KW-0281">Fimbrium</keyword>
<dbReference type="GO" id="GO:0007155">
    <property type="term" value="P:cell adhesion"/>
    <property type="evidence" value="ECO:0007669"/>
    <property type="project" value="InterPro"/>
</dbReference>
<dbReference type="PROSITE" id="PS00409">
    <property type="entry name" value="PROKAR_NTER_METHYL"/>
    <property type="match status" value="1"/>
</dbReference>
<evidence type="ECO:0000256" key="1">
    <source>
        <dbReference type="ARBA" id="ARBA00004167"/>
    </source>
</evidence>
<evidence type="ECO:0000256" key="5">
    <source>
        <dbReference type="ARBA" id="ARBA00022481"/>
    </source>
</evidence>
<dbReference type="EMBL" id="M26979">
    <property type="protein sequence ID" value="AAA98742.1"/>
    <property type="molecule type" value="Genomic_DNA"/>
</dbReference>
<dbReference type="InterPro" id="IPR012902">
    <property type="entry name" value="N_methyl_site"/>
</dbReference>
<dbReference type="Pfam" id="PF07963">
    <property type="entry name" value="N_methyl"/>
    <property type="match status" value="1"/>
</dbReference>
<evidence type="ECO:0000256" key="10">
    <source>
        <dbReference type="RuleBase" id="RU000389"/>
    </source>
</evidence>
<comment type="subunit">
    <text evidence="4">The pili are polar flexible filaments of about 5.4 nanometers diameter and 2.5 micrometers average length; they consist of only a single polypeptide chain arranged in a helical configuration of five subunits per turn in the assembled pilus.</text>
</comment>
<dbReference type="NCBIfam" id="TIGR02532">
    <property type="entry name" value="IV_pilin_GFxxxE"/>
    <property type="match status" value="1"/>
</dbReference>
<dbReference type="InterPro" id="IPR045584">
    <property type="entry name" value="Pilin-like"/>
</dbReference>
<keyword evidence="8 11" id="KW-0472">Membrane</keyword>
<proteinExistence type="inferred from homology"/>
<keyword evidence="5" id="KW-0488">Methylation</keyword>
<evidence type="ECO:0000256" key="2">
    <source>
        <dbReference type="ARBA" id="ARBA00004561"/>
    </source>
</evidence>
<comment type="subcellular location">
    <subcellularLocation>
        <location evidence="2">Fimbrium</location>
    </subcellularLocation>
    <subcellularLocation>
        <location evidence="1">Membrane</location>
        <topology evidence="1">Single-pass membrane protein</topology>
    </subcellularLocation>
</comment>
<dbReference type="PRINTS" id="PR00813">
    <property type="entry name" value="BCTERIALGSPG"/>
</dbReference>
<dbReference type="Gene3D" id="3.30.700.10">
    <property type="entry name" value="Glycoprotein, Type 4 Pilin"/>
    <property type="match status" value="1"/>
</dbReference>
<sequence>MKSLQKGFTLIELMIVVAIIGILAAIAIPQYQNYIARSQVSRVMSETGQMRTAIETCVLDGKEADKCFIGWTGSNLLDGEFTAGTESTAAATGQTGITIKYPVAADDEGNIVATFGRNAAAAIKPQTLTWSRSKEGTWTCATTVEAKFQPTGCKDGK</sequence>
<dbReference type="PANTHER" id="PTHR30093">
    <property type="entry name" value="GENERAL SECRETION PATHWAY PROTEIN G"/>
    <property type="match status" value="1"/>
</dbReference>
<keyword evidence="7 11" id="KW-1133">Transmembrane helix</keyword>
<evidence type="ECO:0000256" key="6">
    <source>
        <dbReference type="ARBA" id="ARBA00022692"/>
    </source>
</evidence>
<evidence type="ECO:0000313" key="12">
    <source>
        <dbReference type="EMBL" id="AAA98742.1"/>
    </source>
</evidence>
<dbReference type="Pfam" id="PF00114">
    <property type="entry name" value="Pilin"/>
    <property type="match status" value="1"/>
</dbReference>
<dbReference type="InterPro" id="IPR000983">
    <property type="entry name" value="Bac_GSPG_pilin"/>
</dbReference>
<dbReference type="GO" id="GO:0016020">
    <property type="term" value="C:membrane"/>
    <property type="evidence" value="ECO:0007669"/>
    <property type="project" value="UniProtKB-SubCell"/>
</dbReference>
<evidence type="ECO:0000256" key="3">
    <source>
        <dbReference type="ARBA" id="ARBA00005233"/>
    </source>
</evidence>
<dbReference type="GO" id="GO:0009289">
    <property type="term" value="C:pilus"/>
    <property type="evidence" value="ECO:0007669"/>
    <property type="project" value="UniProtKB-SubCell"/>
</dbReference>
<evidence type="ECO:0000256" key="9">
    <source>
        <dbReference type="ARBA" id="ARBA00023263"/>
    </source>
</evidence>